<gene>
    <name evidence="7" type="ordered locus">Mfer_0968</name>
</gene>
<evidence type="ECO:0000256" key="2">
    <source>
        <dbReference type="ARBA" id="ARBA00022741"/>
    </source>
</evidence>
<proteinExistence type="inferred from homology"/>
<dbReference type="GO" id="GO:0005524">
    <property type="term" value="F:ATP binding"/>
    <property type="evidence" value="ECO:0007669"/>
    <property type="project" value="UniProtKB-KW"/>
</dbReference>
<dbReference type="InterPro" id="IPR047187">
    <property type="entry name" value="SF1_C_Upf1"/>
</dbReference>
<keyword evidence="8" id="KW-1185">Reference proteome</keyword>
<dbReference type="SUPFAM" id="SSF52540">
    <property type="entry name" value="P-loop containing nucleoside triphosphate hydrolases"/>
    <property type="match status" value="1"/>
</dbReference>
<keyword evidence="2" id="KW-0547">Nucleotide-binding</keyword>
<accession>E3GVZ9</accession>
<dbReference type="GO" id="GO:0005694">
    <property type="term" value="C:chromosome"/>
    <property type="evidence" value="ECO:0007669"/>
    <property type="project" value="UniProtKB-ARBA"/>
</dbReference>
<evidence type="ECO:0000256" key="4">
    <source>
        <dbReference type="ARBA" id="ARBA00022806"/>
    </source>
</evidence>
<dbReference type="InterPro" id="IPR041677">
    <property type="entry name" value="DNA2/NAM7_AAA_11"/>
</dbReference>
<dbReference type="FunFam" id="2.40.30.270:FF:000007">
    <property type="entry name" value="DNA helicase, putative"/>
    <property type="match status" value="1"/>
</dbReference>
<dbReference type="GO" id="GO:0043139">
    <property type="term" value="F:5'-3' DNA helicase activity"/>
    <property type="evidence" value="ECO:0007669"/>
    <property type="project" value="TreeGrafter"/>
</dbReference>
<keyword evidence="4 7" id="KW-0347">Helicase</keyword>
<evidence type="ECO:0000256" key="3">
    <source>
        <dbReference type="ARBA" id="ARBA00022801"/>
    </source>
</evidence>
<dbReference type="Pfam" id="PF13087">
    <property type="entry name" value="AAA_12"/>
    <property type="match status" value="1"/>
</dbReference>
<evidence type="ECO:0000313" key="7">
    <source>
        <dbReference type="EMBL" id="ADP77764.1"/>
    </source>
</evidence>
<organism evidence="7 8">
    <name type="scientific">Methanothermus fervidus (strain ATCC 43054 / DSM 2088 / JCM 10308 / V24 S)</name>
    <dbReference type="NCBI Taxonomy" id="523846"/>
    <lineage>
        <taxon>Archaea</taxon>
        <taxon>Methanobacteriati</taxon>
        <taxon>Methanobacteriota</taxon>
        <taxon>Methanomada group</taxon>
        <taxon>Methanobacteria</taxon>
        <taxon>Methanobacteriales</taxon>
        <taxon>Methanothermaceae</taxon>
        <taxon>Methanothermus</taxon>
    </lineage>
</organism>
<dbReference type="InterPro" id="IPR050534">
    <property type="entry name" value="Coronavir_polyprotein_1ab"/>
</dbReference>
<dbReference type="InterPro" id="IPR027417">
    <property type="entry name" value="P-loop_NTPase"/>
</dbReference>
<dbReference type="OrthoDB" id="45637at2157"/>
<dbReference type="STRING" id="523846.Mfer_0968"/>
<dbReference type="Pfam" id="PF13086">
    <property type="entry name" value="AAA_11"/>
    <property type="match status" value="1"/>
</dbReference>
<dbReference type="InterPro" id="IPR004483">
    <property type="entry name" value="SMUBP-2/Hcs1-like"/>
</dbReference>
<name>E3GVZ9_METFV</name>
<dbReference type="Gene3D" id="2.40.30.270">
    <property type="match status" value="1"/>
</dbReference>
<dbReference type="KEGG" id="mfv:Mfer_0968"/>
<evidence type="ECO:0000313" key="8">
    <source>
        <dbReference type="Proteomes" id="UP000002315"/>
    </source>
</evidence>
<feature type="domain" description="Helicase ATP-binding" evidence="6">
    <location>
        <begin position="173"/>
        <end position="454"/>
    </location>
</feature>
<dbReference type="GO" id="GO:0003677">
    <property type="term" value="F:DNA binding"/>
    <property type="evidence" value="ECO:0007669"/>
    <property type="project" value="InterPro"/>
</dbReference>
<dbReference type="Proteomes" id="UP000002315">
    <property type="component" value="Chromosome"/>
</dbReference>
<dbReference type="HOGENOM" id="CLU_001666_8_2_2"/>
<dbReference type="SMART" id="SM00487">
    <property type="entry name" value="DEXDc"/>
    <property type="match status" value="1"/>
</dbReference>
<dbReference type="NCBIfam" id="TIGR00376">
    <property type="entry name" value="IGHMBP2 family helicase"/>
    <property type="match status" value="1"/>
</dbReference>
<sequence>MVRIKRKIKNYVRKLIRLVEMEREAEIEAMRAEMARLSAREREKVGRAINNLNGKILGRELGFTLVRYGRRKEIETEIKVGDLVLISKGNPLYSDLVGTVAEKGNRFITVALEDVPKWALKNVRIDLYANDITFRRMIDNLKNLNENTIKVLSYILDEATPDLDIKKEEFELIDKKLNESQIEAISKALATKDFFLIHGPFGTGKTRTILEIIKQEVKRGNKVLVTAESNIAVDNILERLPENMKCVRVGHPQRVSKKNIERTLAFQVEEHPKYSKIERLQKKIDKLTKERDRYHKPTPALRRGLSDRQIIRNARRRRGVRGISPNVMISMANWIRINNRITELYNKIDEIENRIVENIIEESDVVLSTNSSVYLEYLRDVEFDVVIVDEASQATIPSVLIPLSRAPRFILAGDHRQLPPTILNPDAKELEKTLFSILISKYPSKSHMLEYQYRMNPKLMEFPNNEFYNGKIKSAAGLEKLSPKDLIKKEIKDENLSKELQEMLIRDPLTFIDTCDLDNKFERRFKGSPSLYNPLEADICILIQNFFIKSGVSTDDIGIITPYDDQVDYLSKIAKVEVNTVDGYQGREKEIIIISMVRSNKKGKIGFLEDLRRLNVSLTRAKRKLVIIGDSETLSVHPSYRRLIEYCKENRFYYKLSKTILPVSSA</sequence>
<evidence type="ECO:0000259" key="6">
    <source>
        <dbReference type="SMART" id="SM00487"/>
    </source>
</evidence>
<dbReference type="CDD" id="cd18808">
    <property type="entry name" value="SF1_C_Upf1"/>
    <property type="match status" value="1"/>
</dbReference>
<protein>
    <submittedName>
        <fullName evidence="7">DNA helicase</fullName>
    </submittedName>
</protein>
<dbReference type="PANTHER" id="PTHR43788:SF8">
    <property type="entry name" value="DNA-BINDING PROTEIN SMUBP-2"/>
    <property type="match status" value="1"/>
</dbReference>
<keyword evidence="5" id="KW-0067">ATP-binding</keyword>
<evidence type="ECO:0000256" key="1">
    <source>
        <dbReference type="ARBA" id="ARBA00007913"/>
    </source>
</evidence>
<dbReference type="Gene3D" id="3.40.50.300">
    <property type="entry name" value="P-loop containing nucleotide triphosphate hydrolases"/>
    <property type="match status" value="2"/>
</dbReference>
<dbReference type="InterPro" id="IPR041679">
    <property type="entry name" value="DNA2/NAM7-like_C"/>
</dbReference>
<dbReference type="InterPro" id="IPR014001">
    <property type="entry name" value="Helicase_ATP-bd"/>
</dbReference>
<dbReference type="FunFam" id="3.40.50.300:FF:000326">
    <property type="entry name" value="P-loop containing nucleoside triphosphate hydrolase"/>
    <property type="match status" value="1"/>
</dbReference>
<comment type="similarity">
    <text evidence="1">Belongs to the DNA2/NAM7 helicase family.</text>
</comment>
<dbReference type="GO" id="GO:0016787">
    <property type="term" value="F:hydrolase activity"/>
    <property type="evidence" value="ECO:0007669"/>
    <property type="project" value="UniProtKB-KW"/>
</dbReference>
<dbReference type="PANTHER" id="PTHR43788">
    <property type="entry name" value="DNA2/NAM7 HELICASE FAMILY MEMBER"/>
    <property type="match status" value="1"/>
</dbReference>
<reference evidence="7 8" key="1">
    <citation type="journal article" date="2010" name="Stand. Genomic Sci.">
        <title>Complete genome sequence of Methanothermus fervidus type strain (V24S).</title>
        <authorList>
            <person name="Anderson I."/>
            <person name="Djao O.D."/>
            <person name="Misra M."/>
            <person name="Chertkov O."/>
            <person name="Nolan M."/>
            <person name="Lucas S."/>
            <person name="Lapidus A."/>
            <person name="Del Rio T.G."/>
            <person name="Tice H."/>
            <person name="Cheng J.F."/>
            <person name="Tapia R."/>
            <person name="Han C."/>
            <person name="Goodwin L."/>
            <person name="Pitluck S."/>
            <person name="Liolios K."/>
            <person name="Ivanova N."/>
            <person name="Mavromatis K."/>
            <person name="Mikhailova N."/>
            <person name="Pati A."/>
            <person name="Brambilla E."/>
            <person name="Chen A."/>
            <person name="Palaniappan K."/>
            <person name="Land M."/>
            <person name="Hauser L."/>
            <person name="Chang Y.J."/>
            <person name="Jeffries C.D."/>
            <person name="Sikorski J."/>
            <person name="Spring S."/>
            <person name="Rohde M."/>
            <person name="Eichinger K."/>
            <person name="Huber H."/>
            <person name="Wirth R."/>
            <person name="Goker M."/>
            <person name="Detter J.C."/>
            <person name="Woyke T."/>
            <person name="Bristow J."/>
            <person name="Eisen J.A."/>
            <person name="Markowitz V."/>
            <person name="Hugenholtz P."/>
            <person name="Klenk H.P."/>
            <person name="Kyrpides N.C."/>
        </authorList>
    </citation>
    <scope>NUCLEOTIDE SEQUENCE [LARGE SCALE GENOMIC DNA]</scope>
    <source>
        <strain evidence="8">ATCC 43054 / DSM 2088 / JCM 10308 / V24 S</strain>
    </source>
</reference>
<dbReference type="AlphaFoldDB" id="E3GVZ9"/>
<keyword evidence="3" id="KW-0378">Hydrolase</keyword>
<evidence type="ECO:0000256" key="5">
    <source>
        <dbReference type="ARBA" id="ARBA00022840"/>
    </source>
</evidence>
<dbReference type="EMBL" id="CP002278">
    <property type="protein sequence ID" value="ADP77764.1"/>
    <property type="molecule type" value="Genomic_DNA"/>
</dbReference>